<evidence type="ECO:0000259" key="11">
    <source>
        <dbReference type="PROSITE" id="PS50113"/>
    </source>
</evidence>
<dbReference type="Pfam" id="PF13188">
    <property type="entry name" value="PAS_8"/>
    <property type="match status" value="1"/>
</dbReference>
<organism evidence="12 13">
    <name type="scientific">Anabaena azotica FACHB-119</name>
    <dbReference type="NCBI Taxonomy" id="947527"/>
    <lineage>
        <taxon>Bacteria</taxon>
        <taxon>Bacillati</taxon>
        <taxon>Cyanobacteriota</taxon>
        <taxon>Cyanophyceae</taxon>
        <taxon>Nostocales</taxon>
        <taxon>Nostocaceae</taxon>
        <taxon>Anabaena</taxon>
        <taxon>Anabaena azotica</taxon>
    </lineage>
</organism>
<evidence type="ECO:0000256" key="4">
    <source>
        <dbReference type="ARBA" id="ARBA00022741"/>
    </source>
</evidence>
<keyword evidence="2" id="KW-0597">Phosphoprotein</keyword>
<dbReference type="NCBIfam" id="TIGR00229">
    <property type="entry name" value="sensory_box"/>
    <property type="match status" value="3"/>
</dbReference>
<keyword evidence="7" id="KW-0902">Two-component regulatory system</keyword>
<dbReference type="InterPro" id="IPR000014">
    <property type="entry name" value="PAS"/>
</dbReference>
<evidence type="ECO:0000256" key="5">
    <source>
        <dbReference type="ARBA" id="ARBA00022777"/>
    </source>
</evidence>
<keyword evidence="6" id="KW-0067">ATP-binding</keyword>
<evidence type="ECO:0000313" key="13">
    <source>
        <dbReference type="Proteomes" id="UP000661112"/>
    </source>
</evidence>
<dbReference type="InterPro" id="IPR000700">
    <property type="entry name" value="PAS-assoc_C"/>
</dbReference>
<evidence type="ECO:0000256" key="7">
    <source>
        <dbReference type="ARBA" id="ARBA00023012"/>
    </source>
</evidence>
<dbReference type="Pfam" id="PF07568">
    <property type="entry name" value="HisKA_2"/>
    <property type="match status" value="1"/>
</dbReference>
<dbReference type="SMART" id="SM00091">
    <property type="entry name" value="PAS"/>
    <property type="match status" value="3"/>
</dbReference>
<dbReference type="Pfam" id="PF00989">
    <property type="entry name" value="PAS"/>
    <property type="match status" value="1"/>
</dbReference>
<dbReference type="InterPro" id="IPR001610">
    <property type="entry name" value="PAC"/>
</dbReference>
<keyword evidence="13" id="KW-1185">Reference proteome</keyword>
<dbReference type="CDD" id="cd00130">
    <property type="entry name" value="PAS"/>
    <property type="match status" value="3"/>
</dbReference>
<dbReference type="InterPro" id="IPR029016">
    <property type="entry name" value="GAF-like_dom_sf"/>
</dbReference>
<dbReference type="InterPro" id="IPR016132">
    <property type="entry name" value="Phyto_chromo_attachment"/>
</dbReference>
<feature type="domain" description="PAS" evidence="10">
    <location>
        <begin position="320"/>
        <end position="387"/>
    </location>
</feature>
<dbReference type="Pfam" id="PF13426">
    <property type="entry name" value="PAS_9"/>
    <property type="match status" value="1"/>
</dbReference>
<feature type="domain" description="Histidine kinase" evidence="9">
    <location>
        <begin position="765"/>
        <end position="956"/>
    </location>
</feature>
<dbReference type="Pfam" id="PF02518">
    <property type="entry name" value="HATPase_c"/>
    <property type="match status" value="1"/>
</dbReference>
<evidence type="ECO:0000259" key="9">
    <source>
        <dbReference type="PROSITE" id="PS50109"/>
    </source>
</evidence>
<keyword evidence="4" id="KW-0547">Nucleotide-binding</keyword>
<gene>
    <name evidence="12" type="ORF">H6G83_00085</name>
</gene>
<dbReference type="SMART" id="SM00065">
    <property type="entry name" value="GAF"/>
    <property type="match status" value="2"/>
</dbReference>
<dbReference type="Gene3D" id="3.30.450.40">
    <property type="match status" value="3"/>
</dbReference>
<comment type="similarity">
    <text evidence="1">In the N-terminal section; belongs to the phytochrome family.</text>
</comment>
<feature type="domain" description="PAC" evidence="11">
    <location>
        <begin position="392"/>
        <end position="442"/>
    </location>
</feature>
<dbReference type="InterPro" id="IPR011495">
    <property type="entry name" value="Sig_transdc_His_kin_sub2_dim/P"/>
</dbReference>
<dbReference type="SMART" id="SM00387">
    <property type="entry name" value="HATPase_c"/>
    <property type="match status" value="1"/>
</dbReference>
<dbReference type="Gene3D" id="3.30.450.20">
    <property type="entry name" value="PAS domain"/>
    <property type="match status" value="4"/>
</dbReference>
<dbReference type="PROSITE" id="PS50046">
    <property type="entry name" value="PHYTOCHROME_2"/>
    <property type="match status" value="1"/>
</dbReference>
<dbReference type="InterPro" id="IPR036890">
    <property type="entry name" value="HATPase_C_sf"/>
</dbReference>
<reference evidence="12 13" key="1">
    <citation type="journal article" date="2020" name="ISME J.">
        <title>Comparative genomics reveals insights into cyanobacterial evolution and habitat adaptation.</title>
        <authorList>
            <person name="Chen M.Y."/>
            <person name="Teng W.K."/>
            <person name="Zhao L."/>
            <person name="Hu C.X."/>
            <person name="Zhou Y.K."/>
            <person name="Han B.P."/>
            <person name="Song L.R."/>
            <person name="Shu W.S."/>
        </authorList>
    </citation>
    <scope>NUCLEOTIDE SEQUENCE [LARGE SCALE GENOMIC DNA]</scope>
    <source>
        <strain evidence="12 13">FACHB-119</strain>
    </source>
</reference>
<evidence type="ECO:0000256" key="6">
    <source>
        <dbReference type="ARBA" id="ARBA00022840"/>
    </source>
</evidence>
<dbReference type="RefSeq" id="WP_190465381.1">
    <property type="nucleotide sequence ID" value="NZ_JACJSG010000001.1"/>
</dbReference>
<dbReference type="PROSITE" id="PS50112">
    <property type="entry name" value="PAS"/>
    <property type="match status" value="1"/>
</dbReference>
<keyword evidence="3" id="KW-0808">Transferase</keyword>
<dbReference type="Gene3D" id="3.30.565.10">
    <property type="entry name" value="Histidine kinase-like ATPase, C-terminal domain"/>
    <property type="match status" value="1"/>
</dbReference>
<evidence type="ECO:0000259" key="8">
    <source>
        <dbReference type="PROSITE" id="PS50046"/>
    </source>
</evidence>
<dbReference type="PROSITE" id="PS50109">
    <property type="entry name" value="HIS_KIN"/>
    <property type="match status" value="1"/>
</dbReference>
<dbReference type="InterPro" id="IPR003594">
    <property type="entry name" value="HATPase_dom"/>
</dbReference>
<dbReference type="InterPro" id="IPR013767">
    <property type="entry name" value="PAS_fold"/>
</dbReference>
<dbReference type="InterPro" id="IPR003018">
    <property type="entry name" value="GAF"/>
</dbReference>
<dbReference type="InterPro" id="IPR035965">
    <property type="entry name" value="PAS-like_dom_sf"/>
</dbReference>
<evidence type="ECO:0000259" key="10">
    <source>
        <dbReference type="PROSITE" id="PS50112"/>
    </source>
</evidence>
<dbReference type="SMART" id="SM00086">
    <property type="entry name" value="PAC"/>
    <property type="match status" value="2"/>
</dbReference>
<dbReference type="PROSITE" id="PS50113">
    <property type="entry name" value="PAC"/>
    <property type="match status" value="1"/>
</dbReference>
<dbReference type="InterPro" id="IPR005467">
    <property type="entry name" value="His_kinase_dom"/>
</dbReference>
<evidence type="ECO:0000313" key="12">
    <source>
        <dbReference type="EMBL" id="MBD2499020.1"/>
    </source>
</evidence>
<dbReference type="EMBL" id="JACJSG010000001">
    <property type="protein sequence ID" value="MBD2499020.1"/>
    <property type="molecule type" value="Genomic_DNA"/>
</dbReference>
<proteinExistence type="inferred from homology"/>
<dbReference type="SUPFAM" id="SSF55781">
    <property type="entry name" value="GAF domain-like"/>
    <property type="match status" value="2"/>
</dbReference>
<protein>
    <submittedName>
        <fullName evidence="12">PAS domain S-box protein</fullName>
    </submittedName>
</protein>
<dbReference type="Pfam" id="PF01590">
    <property type="entry name" value="GAF"/>
    <property type="match status" value="2"/>
</dbReference>
<evidence type="ECO:0000256" key="2">
    <source>
        <dbReference type="ARBA" id="ARBA00022553"/>
    </source>
</evidence>
<comment type="caution">
    <text evidence="12">The sequence shown here is derived from an EMBL/GenBank/DDBJ whole genome shotgun (WGS) entry which is preliminary data.</text>
</comment>
<evidence type="ECO:0000256" key="1">
    <source>
        <dbReference type="ARBA" id="ARBA00006402"/>
    </source>
</evidence>
<dbReference type="SUPFAM" id="SSF55874">
    <property type="entry name" value="ATPase domain of HSP90 chaperone/DNA topoisomerase II/histidine kinase"/>
    <property type="match status" value="1"/>
</dbReference>
<sequence length="956" mass="108639">MSLPDRESQRLEALYQYYILDTPPDEVFDDLVNLTADICNTPIALISLLDAEREWLKAKVGISATEIPRHLGFGNYTTQQNDILIIPDTWQDERFAENPLVRPIAGGTPSVSSLPETAEIYSVSQTESAPEIAKSQPYYRFYAGVPLINADGFALGCLSVIDFAPRNLSTKEQEILKRLAGQVVRQLELHRQQNSNESRLNAHLLFTRNSRPMWICEREVLQILDVNQAAVEQYGYSHQEFLQMQLTQVFMPEFLLIEEIQQKSWDLPLLLECQHRLKNGTFIDVEVAINEIEYAGNTAYLVDAVNITEHIHIERNLQKSETRFRTILESIPVPLIISRVDDGLILYTNSDFWQTFQVSAQDLVNRNVVELYQNPEDQQRVLAALSQNGSLQNYDIQFKKNDGTSFWAIASIQYLNFNNEFAILTLLYDITERKNAETRLQEQNALLESIFTGIPLMMALISPKGQMQWINQELERVLGWSLRDYQTLDIFAQLYPQPESRQLVLNFIQNAAGVWGDFRTHTRDGRVLDTAWTNTKLPNGQIISIGKEITPRKQTERILKGQLEREQLMRAVAQRIRQSLNLQDILDATVIEVKDLLRVDRVLVYQFAPDMSGKIVAESVNPGWRVALGAEVEDTCFQQGYGADYRQGRKRAIPNIYTAGLSECHQILLEQFQVKANLIVPILLEVIEGKTVPQLWGLLVAHQCSAPREWEDHELDLLDQLSVPIAIAIQQSSILQQAQSDLAQRQKAEVKLRSALAEKEVLLKEVHHRVKNNLQIVSGLLLLHSQTLKDPELIRTLRESQNRVESISLIHKNLYTSPNIGQLDVVEYINNLATNILMSYQVEPGKIKLETNISQITLNVDQAIACGLIINELLTNSLKHAFPQQTGEIKIDLQQVGTNIDLTIHDNGIGLPDNLDWRYTDSLGLSLVYDLVTEQLEGTVSVASQPGTTFKIQFSH</sequence>
<keyword evidence="5" id="KW-0418">Kinase</keyword>
<feature type="domain" description="Phytochrome chromophore attachment site" evidence="8">
    <location>
        <begin position="581"/>
        <end position="724"/>
    </location>
</feature>
<dbReference type="SUPFAM" id="SSF55785">
    <property type="entry name" value="PYP-like sensor domain (PAS domain)"/>
    <property type="match status" value="3"/>
</dbReference>
<evidence type="ECO:0000256" key="3">
    <source>
        <dbReference type="ARBA" id="ARBA00022679"/>
    </source>
</evidence>
<name>A0ABR8CVT0_9NOST</name>
<dbReference type="PANTHER" id="PTHR43065">
    <property type="entry name" value="SENSOR HISTIDINE KINASE"/>
    <property type="match status" value="1"/>
</dbReference>
<dbReference type="PANTHER" id="PTHR43065:SF23">
    <property type="entry name" value="SENSOR HISTIDINE KINASE PDTAS"/>
    <property type="match status" value="1"/>
</dbReference>
<dbReference type="Proteomes" id="UP000661112">
    <property type="component" value="Unassembled WGS sequence"/>
</dbReference>
<accession>A0ABR8CVT0</accession>